<dbReference type="PRINTS" id="PR00032">
    <property type="entry name" value="HTHARAC"/>
</dbReference>
<comment type="caution">
    <text evidence="5">The sequence shown here is derived from an EMBL/GenBank/DDBJ whole genome shotgun (WGS) entry which is preliminary data.</text>
</comment>
<evidence type="ECO:0000256" key="3">
    <source>
        <dbReference type="ARBA" id="ARBA00023163"/>
    </source>
</evidence>
<dbReference type="InterPro" id="IPR014710">
    <property type="entry name" value="RmlC-like_jellyroll"/>
</dbReference>
<dbReference type="PANTHER" id="PTHR43280">
    <property type="entry name" value="ARAC-FAMILY TRANSCRIPTIONAL REGULATOR"/>
    <property type="match status" value="1"/>
</dbReference>
<evidence type="ECO:0000259" key="4">
    <source>
        <dbReference type="PROSITE" id="PS01124"/>
    </source>
</evidence>
<keyword evidence="1" id="KW-0805">Transcription regulation</keyword>
<organism evidence="5 6">
    <name type="scientific">Paenibacillus plantarum</name>
    <dbReference type="NCBI Taxonomy" id="2654975"/>
    <lineage>
        <taxon>Bacteria</taxon>
        <taxon>Bacillati</taxon>
        <taxon>Bacillota</taxon>
        <taxon>Bacilli</taxon>
        <taxon>Bacillales</taxon>
        <taxon>Paenibacillaceae</taxon>
        <taxon>Paenibacillus</taxon>
    </lineage>
</organism>
<dbReference type="PANTHER" id="PTHR43280:SF2">
    <property type="entry name" value="HTH-TYPE TRANSCRIPTIONAL REGULATOR EXSA"/>
    <property type="match status" value="1"/>
</dbReference>
<dbReference type="RefSeq" id="WP_171628673.1">
    <property type="nucleotide sequence ID" value="NZ_WHNY01000005.1"/>
</dbReference>
<sequence>MNISSLPNTLRFGSDKDLFWIEFDRRIGYYTMDNNHYHSQYEIYYLFQGERNYFIKDSTYRVHSGDLVLVDSNAIHKTSDMLAPNHERIVLNFAPMFFNEFTQTEKELLISPYQDGNPHIRLNLQEKMYVETQLASLLSEIVNQPPGYQLYIRNVAVELLLFTARNILKRESEANDKLSPIQHKVTGIVRHINLHYGDPLQLDSIAKQFFISKSHLSRIFKLLTGFGFTEYVNITRVKEAERLLKDTKLSVTVVSELCGFENFSHFGKVFKKLSGLSPRAYRKHKGVL</sequence>
<dbReference type="Pfam" id="PF12833">
    <property type="entry name" value="HTH_18"/>
    <property type="match status" value="1"/>
</dbReference>
<dbReference type="InterPro" id="IPR018062">
    <property type="entry name" value="HTH_AraC-typ_CS"/>
</dbReference>
<dbReference type="PROSITE" id="PS00041">
    <property type="entry name" value="HTH_ARAC_FAMILY_1"/>
    <property type="match status" value="1"/>
</dbReference>
<evidence type="ECO:0000313" key="5">
    <source>
        <dbReference type="EMBL" id="NOU62860.1"/>
    </source>
</evidence>
<protein>
    <submittedName>
        <fullName evidence="5">Helix-turn-helix domain-containing protein</fullName>
    </submittedName>
</protein>
<dbReference type="Gene3D" id="1.10.10.60">
    <property type="entry name" value="Homeodomain-like"/>
    <property type="match status" value="2"/>
</dbReference>
<dbReference type="Gene3D" id="2.60.120.10">
    <property type="entry name" value="Jelly Rolls"/>
    <property type="match status" value="1"/>
</dbReference>
<accession>A0ABX1X390</accession>
<dbReference type="PROSITE" id="PS01124">
    <property type="entry name" value="HTH_ARAC_FAMILY_2"/>
    <property type="match status" value="1"/>
</dbReference>
<keyword evidence="6" id="KW-1185">Reference proteome</keyword>
<proteinExistence type="predicted"/>
<dbReference type="Proteomes" id="UP000653578">
    <property type="component" value="Unassembled WGS sequence"/>
</dbReference>
<dbReference type="SUPFAM" id="SSF46689">
    <property type="entry name" value="Homeodomain-like"/>
    <property type="match status" value="2"/>
</dbReference>
<keyword evidence="2" id="KW-0238">DNA-binding</keyword>
<dbReference type="InterPro" id="IPR009057">
    <property type="entry name" value="Homeodomain-like_sf"/>
</dbReference>
<dbReference type="InterPro" id="IPR003313">
    <property type="entry name" value="AraC-bd"/>
</dbReference>
<dbReference type="InterPro" id="IPR018060">
    <property type="entry name" value="HTH_AraC"/>
</dbReference>
<dbReference type="EMBL" id="WHNY01000005">
    <property type="protein sequence ID" value="NOU62860.1"/>
    <property type="molecule type" value="Genomic_DNA"/>
</dbReference>
<dbReference type="InterPro" id="IPR037923">
    <property type="entry name" value="HTH-like"/>
</dbReference>
<feature type="domain" description="HTH araC/xylS-type" evidence="4">
    <location>
        <begin position="186"/>
        <end position="284"/>
    </location>
</feature>
<gene>
    <name evidence="5" type="ORF">GC096_02205</name>
</gene>
<dbReference type="InterPro" id="IPR020449">
    <property type="entry name" value="Tscrpt_reg_AraC-type_HTH"/>
</dbReference>
<evidence type="ECO:0000256" key="2">
    <source>
        <dbReference type="ARBA" id="ARBA00023125"/>
    </source>
</evidence>
<dbReference type="Pfam" id="PF02311">
    <property type="entry name" value="AraC_binding"/>
    <property type="match status" value="1"/>
</dbReference>
<dbReference type="SMART" id="SM00342">
    <property type="entry name" value="HTH_ARAC"/>
    <property type="match status" value="1"/>
</dbReference>
<keyword evidence="3" id="KW-0804">Transcription</keyword>
<reference evidence="5 6" key="1">
    <citation type="submission" date="2019-10" db="EMBL/GenBank/DDBJ databases">
        <title>Description of Paenibacillus humi sp. nov.</title>
        <authorList>
            <person name="Carlier A."/>
            <person name="Qi S."/>
        </authorList>
    </citation>
    <scope>NUCLEOTIDE SEQUENCE [LARGE SCALE GENOMIC DNA]</scope>
    <source>
        <strain evidence="5 6">LMG 31461</strain>
    </source>
</reference>
<evidence type="ECO:0000256" key="1">
    <source>
        <dbReference type="ARBA" id="ARBA00023015"/>
    </source>
</evidence>
<evidence type="ECO:0000313" key="6">
    <source>
        <dbReference type="Proteomes" id="UP000653578"/>
    </source>
</evidence>
<name>A0ABX1X390_9BACL</name>
<dbReference type="SUPFAM" id="SSF51215">
    <property type="entry name" value="Regulatory protein AraC"/>
    <property type="match status" value="1"/>
</dbReference>